<reference evidence="1" key="1">
    <citation type="submission" date="2015-02" db="EMBL/GenBank/DDBJ databases">
        <authorList>
            <person name="Chooi Y.-H."/>
        </authorList>
    </citation>
    <scope>NUCLEOTIDE SEQUENCE [LARGE SCALE GENOMIC DNA]</scope>
    <source>
        <strain evidence="1">LAMA 915</strain>
    </source>
</reference>
<accession>A0A0L1KHR5</accession>
<comment type="caution">
    <text evidence="1">The sequence shown here is derived from an EMBL/GenBank/DDBJ whole genome shotgun (WGS) entry which is preliminary data.</text>
</comment>
<dbReference type="AlphaFoldDB" id="A0A0L1KHR5"/>
<dbReference type="Proteomes" id="UP000037446">
    <property type="component" value="Unassembled WGS sequence"/>
</dbReference>
<dbReference type="CDD" id="cd02440">
    <property type="entry name" value="AdoMet_MTases"/>
    <property type="match status" value="1"/>
</dbReference>
<dbReference type="STRING" id="1306953.J121_1739"/>
<gene>
    <name evidence="1" type="ORF">J121_1739</name>
</gene>
<protein>
    <submittedName>
        <fullName evidence="1">Nodulation protein noeA</fullName>
    </submittedName>
</protein>
<evidence type="ECO:0000313" key="1">
    <source>
        <dbReference type="EMBL" id="KNH03411.1"/>
    </source>
</evidence>
<sequence>MSASAVLDPGSFRDPGGRIFRVGEKVFRSITGNAASNFARADESGVMRKLVERGRLVDFTDVTEQASQVGIEQADVLLSHPQIPFISYPYEWSFSLHKAAALAHLDLHLELLSQDFTLSDATAYNMQFDGTRPVHIDHLSIRPYEDGEIWAAHRQFCMQFLNPLLMWSMLDLQPNHWFRGSLEGIAPEDLAKLVPLRKRLNWTVLTHVIAQATLQNRSVQTTTGSSRYREARLPRSSFEGMLRGLRGAIAKMEVPSHKTVWGDYANNTSYAAPEAEAKHDLVKEVVAAIKPGLLYDLGCNTGDYSKSALEAGAGKVIGFDFDHGALEIAFKRAQLEQLDLLPLWLDAANPSPSQGWGEAERMGLAGRAQPDALLALAFIHHIAIGRNVPLDMAVDWLVSLAPAGVIEFPHKEDAMVQLLLSQRPDIFPDYRNETFANLLSQRARIVKAVDVLPTRTLYWFERN</sequence>
<dbReference type="RefSeq" id="WP_050599206.1">
    <property type="nucleotide sequence ID" value="NZ_JYNE01000011.1"/>
</dbReference>
<dbReference type="PATRIC" id="fig|1306953.7.peg.1785"/>
<proteinExistence type="predicted"/>
<dbReference type="SUPFAM" id="SSF53335">
    <property type="entry name" value="S-adenosyl-L-methionine-dependent methyltransferases"/>
    <property type="match status" value="1"/>
</dbReference>
<dbReference type="Gene3D" id="3.40.50.150">
    <property type="entry name" value="Vaccinia Virus protein VP39"/>
    <property type="match status" value="1"/>
</dbReference>
<evidence type="ECO:0000313" key="2">
    <source>
        <dbReference type="Proteomes" id="UP000037446"/>
    </source>
</evidence>
<dbReference type="InterPro" id="IPR029063">
    <property type="entry name" value="SAM-dependent_MTases_sf"/>
</dbReference>
<organism evidence="1 2">
    <name type="scientific">Qipengyuania citrea LAMA 915</name>
    <dbReference type="NCBI Taxonomy" id="1306953"/>
    <lineage>
        <taxon>Bacteria</taxon>
        <taxon>Pseudomonadati</taxon>
        <taxon>Pseudomonadota</taxon>
        <taxon>Alphaproteobacteria</taxon>
        <taxon>Sphingomonadales</taxon>
        <taxon>Erythrobacteraceae</taxon>
        <taxon>Qipengyuania</taxon>
    </lineage>
</organism>
<dbReference type="EMBL" id="JYNE01000011">
    <property type="protein sequence ID" value="KNH03411.1"/>
    <property type="molecule type" value="Genomic_DNA"/>
</dbReference>
<name>A0A0L1KHR5_9SPHN</name>